<evidence type="ECO:0000256" key="1">
    <source>
        <dbReference type="ARBA" id="ARBA00004167"/>
    </source>
</evidence>
<evidence type="ECO:0000256" key="2">
    <source>
        <dbReference type="ARBA" id="ARBA00022692"/>
    </source>
</evidence>
<feature type="domain" description="TonB C-terminal" evidence="7">
    <location>
        <begin position="150"/>
        <end position="220"/>
    </location>
</feature>
<dbReference type="EMBL" id="FOWZ01000004">
    <property type="protein sequence ID" value="SFP33428.1"/>
    <property type="molecule type" value="Genomic_DNA"/>
</dbReference>
<feature type="compositionally biased region" description="Pro residues" evidence="5">
    <location>
        <begin position="55"/>
        <end position="64"/>
    </location>
</feature>
<sequence length="223" mass="23461">MAYADTRRASPAGMVAAIGVQAAIGFAVITGLTVTAGIVEKPEILDTWDIKDEPPPPAPPPPEPATDALPEVATTPPITVPQPDLSLSDIKPVMPTTELILPPQPMPKPGPTNLDPVPSPTPSGFDPVGAKPRNDPGRWLSDRDYKSSWARRDLTGTATFKLDISATGNVTGCQVTRSTGHSELDAATCVLVQKRAKFEPARGRSGEPVAGSYTGSVLWQLPD</sequence>
<feature type="region of interest" description="Disordered" evidence="5">
    <location>
        <begin position="104"/>
        <end position="139"/>
    </location>
</feature>
<gene>
    <name evidence="8" type="ORF">SAMN04488060_2427</name>
</gene>
<name>A0A1I5PH40_9SPHN</name>
<keyword evidence="9" id="KW-1185">Reference proteome</keyword>
<dbReference type="AlphaFoldDB" id="A0A1I5PH40"/>
<dbReference type="Gene3D" id="3.30.1150.10">
    <property type="match status" value="1"/>
</dbReference>
<evidence type="ECO:0000256" key="3">
    <source>
        <dbReference type="ARBA" id="ARBA00022989"/>
    </source>
</evidence>
<reference evidence="9" key="1">
    <citation type="submission" date="2016-10" db="EMBL/GenBank/DDBJ databases">
        <authorList>
            <person name="Varghese N."/>
            <person name="Submissions S."/>
        </authorList>
    </citation>
    <scope>NUCLEOTIDE SEQUENCE [LARGE SCALE GENOMIC DNA]</scope>
    <source>
        <strain evidence="9">CGMCC 1.7715</strain>
    </source>
</reference>
<dbReference type="NCBIfam" id="TIGR01352">
    <property type="entry name" value="tonB_Cterm"/>
    <property type="match status" value="1"/>
</dbReference>
<accession>A0A1I5PH40</accession>
<dbReference type="GO" id="GO:0016020">
    <property type="term" value="C:membrane"/>
    <property type="evidence" value="ECO:0007669"/>
    <property type="project" value="UniProtKB-SubCell"/>
</dbReference>
<dbReference type="InterPro" id="IPR006260">
    <property type="entry name" value="TonB/TolA_C"/>
</dbReference>
<keyword evidence="2 6" id="KW-0812">Transmembrane</keyword>
<feature type="transmembrane region" description="Helical" evidence="6">
    <location>
        <begin position="12"/>
        <end position="34"/>
    </location>
</feature>
<dbReference type="GO" id="GO:0055085">
    <property type="term" value="P:transmembrane transport"/>
    <property type="evidence" value="ECO:0007669"/>
    <property type="project" value="InterPro"/>
</dbReference>
<evidence type="ECO:0000256" key="6">
    <source>
        <dbReference type="SAM" id="Phobius"/>
    </source>
</evidence>
<protein>
    <submittedName>
        <fullName evidence="8">Protein TonB</fullName>
    </submittedName>
</protein>
<proteinExistence type="predicted"/>
<evidence type="ECO:0000259" key="7">
    <source>
        <dbReference type="Pfam" id="PF03544"/>
    </source>
</evidence>
<evidence type="ECO:0000256" key="4">
    <source>
        <dbReference type="ARBA" id="ARBA00023136"/>
    </source>
</evidence>
<evidence type="ECO:0000313" key="9">
    <source>
        <dbReference type="Proteomes" id="UP000199331"/>
    </source>
</evidence>
<evidence type="ECO:0000256" key="5">
    <source>
        <dbReference type="SAM" id="MobiDB-lite"/>
    </source>
</evidence>
<dbReference type="SUPFAM" id="SSF74653">
    <property type="entry name" value="TolA/TonB C-terminal domain"/>
    <property type="match status" value="1"/>
</dbReference>
<dbReference type="STRING" id="604088.SAMN04488060_2427"/>
<organism evidence="8 9">
    <name type="scientific">Qipengyuania nanhaisediminis</name>
    <dbReference type="NCBI Taxonomy" id="604088"/>
    <lineage>
        <taxon>Bacteria</taxon>
        <taxon>Pseudomonadati</taxon>
        <taxon>Pseudomonadota</taxon>
        <taxon>Alphaproteobacteria</taxon>
        <taxon>Sphingomonadales</taxon>
        <taxon>Erythrobacteraceae</taxon>
        <taxon>Qipengyuania</taxon>
    </lineage>
</organism>
<comment type="subcellular location">
    <subcellularLocation>
        <location evidence="1">Membrane</location>
        <topology evidence="1">Single-pass membrane protein</topology>
    </subcellularLocation>
</comment>
<keyword evidence="4 6" id="KW-0472">Membrane</keyword>
<dbReference type="Pfam" id="PF03544">
    <property type="entry name" value="TonB_C"/>
    <property type="match status" value="1"/>
</dbReference>
<keyword evidence="3 6" id="KW-1133">Transmembrane helix</keyword>
<dbReference type="Proteomes" id="UP000199331">
    <property type="component" value="Unassembled WGS sequence"/>
</dbReference>
<evidence type="ECO:0000313" key="8">
    <source>
        <dbReference type="EMBL" id="SFP33428.1"/>
    </source>
</evidence>
<dbReference type="InterPro" id="IPR037682">
    <property type="entry name" value="TonB_C"/>
</dbReference>
<dbReference type="RefSeq" id="WP_177201896.1">
    <property type="nucleotide sequence ID" value="NZ_FOWZ01000004.1"/>
</dbReference>
<feature type="region of interest" description="Disordered" evidence="5">
    <location>
        <begin position="48"/>
        <end position="89"/>
    </location>
</feature>